<keyword evidence="4 9" id="KW-0223">Dioxygenase</keyword>
<reference evidence="10 11" key="1">
    <citation type="submission" date="2017-03" db="EMBL/GenBank/DDBJ databases">
        <title>Draft genome sequence of Streptomyces scabrisporus NF3, endophyte isolated from Amphipterygium adstringens.</title>
        <authorList>
            <person name="Vazquez M."/>
            <person name="Ceapa C.D."/>
            <person name="Rodriguez Luna D."/>
            <person name="Sanchez Esquivel S."/>
        </authorList>
    </citation>
    <scope>NUCLEOTIDE SEQUENCE [LARGE SCALE GENOMIC DNA]</scope>
    <source>
        <strain evidence="10 11">NF3</strain>
    </source>
</reference>
<dbReference type="InterPro" id="IPR037217">
    <property type="entry name" value="Trp/Indoleamine_2_3_dOase-like"/>
</dbReference>
<evidence type="ECO:0000256" key="5">
    <source>
        <dbReference type="ARBA" id="ARBA00023002"/>
    </source>
</evidence>
<feature type="binding site" evidence="9">
    <location>
        <begin position="49"/>
        <end position="53"/>
    </location>
    <ligand>
        <name>substrate</name>
    </ligand>
</feature>
<name>A0A1T3NL79_9ACTN</name>
<dbReference type="GO" id="GO:0019441">
    <property type="term" value="P:L-tryptophan catabolic process to kynurenine"/>
    <property type="evidence" value="ECO:0007669"/>
    <property type="project" value="UniProtKB-UniRule"/>
</dbReference>
<dbReference type="STRING" id="159449.B4N89_44675"/>
<comment type="pathway">
    <text evidence="9">Amino-acid degradation; L-tryptophan degradation via kynurenine pathway; L-kynurenine from L-tryptophan: step 1/2.</text>
</comment>
<comment type="caution">
    <text evidence="9">Lacks conserved residue(s) required for the propagation of feature annotation.</text>
</comment>
<keyword evidence="5 9" id="KW-0560">Oxidoreductase</keyword>
<dbReference type="EC" id="1.13.11.11" evidence="9"/>
<keyword evidence="7 9" id="KW-0823">Tryptophan catabolism</keyword>
<dbReference type="Gene3D" id="1.20.58.480">
    <property type="match status" value="1"/>
</dbReference>
<keyword evidence="2 9" id="KW-0349">Heme</keyword>
<evidence type="ECO:0000313" key="10">
    <source>
        <dbReference type="EMBL" id="OPC77586.1"/>
    </source>
</evidence>
<accession>A0A1T3NL79</accession>
<comment type="cofactor">
    <cofactor evidence="9">
        <name>heme</name>
        <dbReference type="ChEBI" id="CHEBI:30413"/>
    </cofactor>
    <text evidence="9">Binds 1 heme group per subunit.</text>
</comment>
<evidence type="ECO:0000256" key="9">
    <source>
        <dbReference type="HAMAP-Rule" id="MF_01972"/>
    </source>
</evidence>
<keyword evidence="11" id="KW-1185">Reference proteome</keyword>
<evidence type="ECO:0000256" key="3">
    <source>
        <dbReference type="ARBA" id="ARBA00022723"/>
    </source>
</evidence>
<dbReference type="SUPFAM" id="SSF140959">
    <property type="entry name" value="Indolic compounds 2,3-dioxygenase-like"/>
    <property type="match status" value="1"/>
</dbReference>
<dbReference type="AlphaFoldDB" id="A0A1T3NL79"/>
<dbReference type="EMBL" id="MWQN01000004">
    <property type="protein sequence ID" value="OPC77586.1"/>
    <property type="molecule type" value="Genomic_DNA"/>
</dbReference>
<feature type="binding site" evidence="9">
    <location>
        <position position="115"/>
    </location>
    <ligand>
        <name>substrate</name>
    </ligand>
</feature>
<sequence>MSDAPNSTDTADTVDTADTADITYGSYLRLDTLLSCQQPATDAHDEMLFVVIHQVYELWFKQILHEVALLQRHLETGNSAGALHTARRVAKILKTVVGQLDILETMTPRQFASFRDALGTSSGFQSAQFRELEAVLGRREFGGYDLDRDDRLKAAAHRPSVFDSLLRHLAALGYPVPARVLDRDPSLAWRADPDVQASLEAVYRDETGHAAQVCEALVDIDEGLQEWRYRHMKMVERTIGAKLGTGGSSGAAYLRSTLFNPVFPDLWEVRSKA</sequence>
<dbReference type="GO" id="GO:0004833">
    <property type="term" value="F:L-tryptophan 2,3-dioxygenase activity"/>
    <property type="evidence" value="ECO:0007669"/>
    <property type="project" value="UniProtKB-UniRule"/>
</dbReference>
<evidence type="ECO:0000256" key="4">
    <source>
        <dbReference type="ARBA" id="ARBA00022964"/>
    </source>
</evidence>
<dbReference type="PANTHER" id="PTHR10138">
    <property type="entry name" value="TRYPTOPHAN 2,3-DIOXYGENASE"/>
    <property type="match status" value="1"/>
</dbReference>
<dbReference type="HAMAP" id="MF_01972">
    <property type="entry name" value="T23O"/>
    <property type="match status" value="1"/>
</dbReference>
<evidence type="ECO:0000256" key="8">
    <source>
        <dbReference type="ARBA" id="ARBA00050412"/>
    </source>
</evidence>
<evidence type="ECO:0000313" key="11">
    <source>
        <dbReference type="Proteomes" id="UP000190037"/>
    </source>
</evidence>
<comment type="similarity">
    <text evidence="9">Belongs to the tryptophan 2,3-dioxygenase family.</text>
</comment>
<protein>
    <recommendedName>
        <fullName evidence="9">Tryptophan 2,3-dioxygenase</fullName>
        <shortName evidence="9">TDO</shortName>
        <ecNumber evidence="9">1.13.11.11</ecNumber>
    </recommendedName>
    <alternativeName>
        <fullName evidence="9">Tryptamin 2,3-dioxygenase</fullName>
    </alternativeName>
    <alternativeName>
        <fullName evidence="9">Tryptophan oxygenase</fullName>
        <shortName evidence="9">TO</shortName>
        <shortName evidence="9">TRPO</shortName>
    </alternativeName>
    <alternativeName>
        <fullName evidence="9">Tryptophan pyrrolase</fullName>
    </alternativeName>
    <alternativeName>
        <fullName evidence="9">Tryptophanase</fullName>
    </alternativeName>
</protein>
<dbReference type="OrthoDB" id="9776847at2"/>
<comment type="catalytic activity">
    <reaction evidence="8 9">
        <text>L-tryptophan + O2 = N-formyl-L-kynurenine</text>
        <dbReference type="Rhea" id="RHEA:24536"/>
        <dbReference type="ChEBI" id="CHEBI:15379"/>
        <dbReference type="ChEBI" id="CHEBI:57912"/>
        <dbReference type="ChEBI" id="CHEBI:58629"/>
        <dbReference type="EC" id="1.13.11.11"/>
    </reaction>
</comment>
<comment type="function">
    <text evidence="9">Heme-dependent dioxygenase that catalyzes the oxidative cleavage of the L-tryptophan (L-Trp) pyrrole ring and converts L-tryptophan to N-formyl-L-kynurenine. Catalyzes the oxidative cleavage of the indole moiety.</text>
</comment>
<dbReference type="Pfam" id="PF03301">
    <property type="entry name" value="Trp_dioxygenase"/>
    <property type="match status" value="2"/>
</dbReference>
<feature type="binding site" evidence="9">
    <location>
        <position position="245"/>
    </location>
    <ligand>
        <name>substrate</name>
    </ligand>
</feature>
<feature type="binding site" description="axial binding residue" evidence="9">
    <location>
        <position position="231"/>
    </location>
    <ligand>
        <name>heme</name>
        <dbReference type="ChEBI" id="CHEBI:30413"/>
    </ligand>
    <ligandPart>
        <name>Fe</name>
        <dbReference type="ChEBI" id="CHEBI:18248"/>
    </ligandPart>
</feature>
<proteinExistence type="inferred from homology"/>
<dbReference type="InterPro" id="IPR004981">
    <property type="entry name" value="Trp_2_3_dOase"/>
</dbReference>
<dbReference type="FunFam" id="1.20.58.480:FF:000001">
    <property type="entry name" value="Tryptophan 2,3-dioxygenase"/>
    <property type="match status" value="1"/>
</dbReference>
<dbReference type="Proteomes" id="UP000190037">
    <property type="component" value="Unassembled WGS sequence"/>
</dbReference>
<evidence type="ECO:0000256" key="7">
    <source>
        <dbReference type="ARBA" id="ARBA00023079"/>
    </source>
</evidence>
<evidence type="ECO:0000256" key="1">
    <source>
        <dbReference type="ARBA" id="ARBA00011881"/>
    </source>
</evidence>
<evidence type="ECO:0000256" key="2">
    <source>
        <dbReference type="ARBA" id="ARBA00022617"/>
    </source>
</evidence>
<dbReference type="UniPathway" id="UPA00333">
    <property type="reaction ID" value="UER00453"/>
</dbReference>
<dbReference type="GO" id="GO:0019442">
    <property type="term" value="P:L-tryptophan catabolic process to acetyl-CoA"/>
    <property type="evidence" value="ECO:0007669"/>
    <property type="project" value="TreeGrafter"/>
</dbReference>
<comment type="caution">
    <text evidence="10">The sequence shown here is derived from an EMBL/GenBank/DDBJ whole genome shotgun (WGS) entry which is preliminary data.</text>
</comment>
<keyword evidence="6 9" id="KW-0408">Iron</keyword>
<keyword evidence="3 9" id="KW-0479">Metal-binding</keyword>
<dbReference type="PANTHER" id="PTHR10138:SF0">
    <property type="entry name" value="TRYPTOPHAN 2,3-DIOXYGENASE"/>
    <property type="match status" value="1"/>
</dbReference>
<organism evidence="10 11">
    <name type="scientific">Embleya scabrispora</name>
    <dbReference type="NCBI Taxonomy" id="159449"/>
    <lineage>
        <taxon>Bacteria</taxon>
        <taxon>Bacillati</taxon>
        <taxon>Actinomycetota</taxon>
        <taxon>Actinomycetes</taxon>
        <taxon>Kitasatosporales</taxon>
        <taxon>Streptomycetaceae</taxon>
        <taxon>Embleya</taxon>
    </lineage>
</organism>
<dbReference type="GO" id="GO:0046872">
    <property type="term" value="F:metal ion binding"/>
    <property type="evidence" value="ECO:0007669"/>
    <property type="project" value="UniProtKB-KW"/>
</dbReference>
<gene>
    <name evidence="9" type="primary">kynA</name>
    <name evidence="10" type="ORF">B4N89_44675</name>
</gene>
<dbReference type="GO" id="GO:0020037">
    <property type="term" value="F:heme binding"/>
    <property type="evidence" value="ECO:0007669"/>
    <property type="project" value="UniProtKB-UniRule"/>
</dbReference>
<evidence type="ECO:0000256" key="6">
    <source>
        <dbReference type="ARBA" id="ARBA00023004"/>
    </source>
</evidence>
<dbReference type="RefSeq" id="WP_078982340.1">
    <property type="nucleotide sequence ID" value="NZ_MWQN01000004.1"/>
</dbReference>
<comment type="subunit">
    <text evidence="1 9">Homotetramer.</text>
</comment>